<feature type="region of interest" description="Disordered" evidence="3">
    <location>
        <begin position="152"/>
        <end position="215"/>
    </location>
</feature>
<organism evidence="5 6">
    <name type="scientific">Symplocastrum torsivum CPER-KK1</name>
    <dbReference type="NCBI Taxonomy" id="450513"/>
    <lineage>
        <taxon>Bacteria</taxon>
        <taxon>Bacillati</taxon>
        <taxon>Cyanobacteriota</taxon>
        <taxon>Cyanophyceae</taxon>
        <taxon>Oscillatoriophycideae</taxon>
        <taxon>Oscillatoriales</taxon>
        <taxon>Microcoleaceae</taxon>
        <taxon>Symplocastrum</taxon>
    </lineage>
</organism>
<evidence type="ECO:0000256" key="2">
    <source>
        <dbReference type="ARBA" id="ARBA00022738"/>
    </source>
</evidence>
<dbReference type="AlphaFoldDB" id="A0A951PS57"/>
<comment type="caution">
    <text evidence="5">The sequence shown here is derived from an EMBL/GenBank/DDBJ whole genome shotgun (WGS) entry which is preliminary data.</text>
</comment>
<accession>A0A951PS57</accession>
<keyword evidence="1" id="KW-0042">Antenna complex</keyword>
<dbReference type="Pfam" id="PF13646">
    <property type="entry name" value="HEAT_2"/>
    <property type="match status" value="2"/>
</dbReference>
<evidence type="ECO:0000256" key="3">
    <source>
        <dbReference type="SAM" id="MobiDB-lite"/>
    </source>
</evidence>
<reference evidence="5" key="1">
    <citation type="submission" date="2021-05" db="EMBL/GenBank/DDBJ databases">
        <authorList>
            <person name="Pietrasiak N."/>
            <person name="Ward R."/>
            <person name="Stajich J.E."/>
            <person name="Kurbessoian T."/>
        </authorList>
    </citation>
    <scope>NUCLEOTIDE SEQUENCE</scope>
    <source>
        <strain evidence="5">CPER-KK1</strain>
    </source>
</reference>
<name>A0A951PS57_9CYAN</name>
<feature type="compositionally biased region" description="Polar residues" evidence="3">
    <location>
        <begin position="362"/>
        <end position="371"/>
    </location>
</feature>
<protein>
    <submittedName>
        <fullName evidence="5">HEAT repeat domain-containing protein</fullName>
    </submittedName>
</protein>
<sequence length="382" mass="41652">MIRHRSTALLAACVTGLGLVLGTSCNPGVALAIANSVVKQESGTLPTAASELNTPNTISLSVWKHPKTSQTSSPTLLRNIRQKAEGPRQEGSVSFVGNNRYAASSRLAIALPGNLNKNQLKWVLVLVATLAIAGGGIFFLLKWLNNTKKAVEPKSLPNENDLTKLNSTGNGVLSQPDTLNPKHYPNGHNDSALRVSLSNDSETSSPLHLSGDNLPVNKNKPLSKIDIVDELIGDLQEPDPQKRRKAIWELAQRGDSRAIQPLVDLMIDSDSQQRSLILEALSQIGTKTLKPMNRALAISLQDDNAQVRKNAIRDLTRIYEVVAQTTQMLYHAADDPNPEVRETARWAIGQLSRIRTLTTLDNLPPSQTSLNLPEHYDQEPPP</sequence>
<keyword evidence="2" id="KW-0605">Phycobilisome</keyword>
<feature type="region of interest" description="Disordered" evidence="3">
    <location>
        <begin position="362"/>
        <end position="382"/>
    </location>
</feature>
<evidence type="ECO:0000313" key="6">
    <source>
        <dbReference type="Proteomes" id="UP000753908"/>
    </source>
</evidence>
<reference evidence="5" key="2">
    <citation type="journal article" date="2022" name="Microbiol. Resour. Announc.">
        <title>Metagenome Sequencing to Explore Phylogenomics of Terrestrial Cyanobacteria.</title>
        <authorList>
            <person name="Ward R.D."/>
            <person name="Stajich J.E."/>
            <person name="Johansen J.R."/>
            <person name="Huntemann M."/>
            <person name="Clum A."/>
            <person name="Foster B."/>
            <person name="Foster B."/>
            <person name="Roux S."/>
            <person name="Palaniappan K."/>
            <person name="Varghese N."/>
            <person name="Mukherjee S."/>
            <person name="Reddy T.B.K."/>
            <person name="Daum C."/>
            <person name="Copeland A."/>
            <person name="Chen I.A."/>
            <person name="Ivanova N.N."/>
            <person name="Kyrpides N.C."/>
            <person name="Shapiro N."/>
            <person name="Eloe-Fadrosh E.A."/>
            <person name="Pietrasiak N."/>
        </authorList>
    </citation>
    <scope>NUCLEOTIDE SEQUENCE</scope>
    <source>
        <strain evidence="5">CPER-KK1</strain>
    </source>
</reference>
<dbReference type="InterPro" id="IPR011989">
    <property type="entry name" value="ARM-like"/>
</dbReference>
<dbReference type="SUPFAM" id="SSF48371">
    <property type="entry name" value="ARM repeat"/>
    <property type="match status" value="1"/>
</dbReference>
<dbReference type="EMBL" id="JAHHIF010000089">
    <property type="protein sequence ID" value="MBW4549265.1"/>
    <property type="molecule type" value="Genomic_DNA"/>
</dbReference>
<feature type="compositionally biased region" description="Polar residues" evidence="3">
    <location>
        <begin position="157"/>
        <end position="178"/>
    </location>
</feature>
<feature type="transmembrane region" description="Helical" evidence="4">
    <location>
        <begin position="122"/>
        <end position="144"/>
    </location>
</feature>
<evidence type="ECO:0000256" key="4">
    <source>
        <dbReference type="SAM" id="Phobius"/>
    </source>
</evidence>
<feature type="compositionally biased region" description="Polar residues" evidence="3">
    <location>
        <begin position="196"/>
        <end position="207"/>
    </location>
</feature>
<dbReference type="GO" id="GO:0016491">
    <property type="term" value="F:oxidoreductase activity"/>
    <property type="evidence" value="ECO:0007669"/>
    <property type="project" value="TreeGrafter"/>
</dbReference>
<keyword evidence="4" id="KW-0812">Transmembrane</keyword>
<dbReference type="PANTHER" id="PTHR12697:SF5">
    <property type="entry name" value="DEOXYHYPUSINE HYDROXYLASE"/>
    <property type="match status" value="1"/>
</dbReference>
<evidence type="ECO:0000313" key="5">
    <source>
        <dbReference type="EMBL" id="MBW4549265.1"/>
    </source>
</evidence>
<proteinExistence type="predicted"/>
<dbReference type="Gene3D" id="1.25.10.10">
    <property type="entry name" value="Leucine-rich Repeat Variant"/>
    <property type="match status" value="1"/>
</dbReference>
<keyword evidence="4" id="KW-0472">Membrane</keyword>
<dbReference type="PROSITE" id="PS51257">
    <property type="entry name" value="PROKAR_LIPOPROTEIN"/>
    <property type="match status" value="1"/>
</dbReference>
<gene>
    <name evidence="5" type="ORF">KME25_33390</name>
</gene>
<evidence type="ECO:0000256" key="1">
    <source>
        <dbReference type="ARBA" id="ARBA00022549"/>
    </source>
</evidence>
<dbReference type="Proteomes" id="UP000753908">
    <property type="component" value="Unassembled WGS sequence"/>
</dbReference>
<dbReference type="InterPro" id="IPR016024">
    <property type="entry name" value="ARM-type_fold"/>
</dbReference>
<dbReference type="GO" id="GO:0030089">
    <property type="term" value="C:phycobilisome"/>
    <property type="evidence" value="ECO:0007669"/>
    <property type="project" value="UniProtKB-KW"/>
</dbReference>
<dbReference type="PANTHER" id="PTHR12697">
    <property type="entry name" value="PBS LYASE HEAT-LIKE PROTEIN"/>
    <property type="match status" value="1"/>
</dbReference>
<keyword evidence="4" id="KW-1133">Transmembrane helix</keyword>